<dbReference type="EMBL" id="JAAXPE010000005">
    <property type="protein sequence ID" value="NKY85601.1"/>
    <property type="molecule type" value="Genomic_DNA"/>
</dbReference>
<keyword evidence="3" id="KW-0560">Oxidoreductase</keyword>
<comment type="caution">
    <text evidence="7">The sequence shown here is derived from an EMBL/GenBank/DDBJ whole genome shotgun (WGS) entry which is preliminary data.</text>
</comment>
<evidence type="ECO:0000256" key="1">
    <source>
        <dbReference type="ARBA" id="ARBA00022485"/>
    </source>
</evidence>
<evidence type="ECO:0000259" key="6">
    <source>
        <dbReference type="PROSITE" id="PS51669"/>
    </source>
</evidence>
<keyword evidence="1" id="KW-0004">4Fe-4S</keyword>
<dbReference type="InterPro" id="IPR009010">
    <property type="entry name" value="Asp_de-COase-like_dom_sf"/>
</dbReference>
<organism evidence="7 8">
    <name type="scientific">Nocardia veterana</name>
    <dbReference type="NCBI Taxonomy" id="132249"/>
    <lineage>
        <taxon>Bacteria</taxon>
        <taxon>Bacillati</taxon>
        <taxon>Actinomycetota</taxon>
        <taxon>Actinomycetes</taxon>
        <taxon>Mycobacteriales</taxon>
        <taxon>Nocardiaceae</taxon>
        <taxon>Nocardia</taxon>
    </lineage>
</organism>
<evidence type="ECO:0000313" key="8">
    <source>
        <dbReference type="Proteomes" id="UP000523447"/>
    </source>
</evidence>
<dbReference type="InterPro" id="IPR006657">
    <property type="entry name" value="MoPterin_dinucl-bd_dom"/>
</dbReference>
<keyword evidence="5" id="KW-0411">Iron-sulfur</keyword>
<evidence type="ECO:0000313" key="7">
    <source>
        <dbReference type="EMBL" id="NKY85601.1"/>
    </source>
</evidence>
<dbReference type="RefSeq" id="WP_040715257.1">
    <property type="nucleotide sequence ID" value="NZ_CAWPHS010000045.1"/>
</dbReference>
<dbReference type="InterPro" id="IPR006656">
    <property type="entry name" value="Mopterin_OxRdtase"/>
</dbReference>
<dbReference type="Proteomes" id="UP000523447">
    <property type="component" value="Unassembled WGS sequence"/>
</dbReference>
<dbReference type="AlphaFoldDB" id="A0A7X6LW16"/>
<dbReference type="Pfam" id="PF01568">
    <property type="entry name" value="Molydop_binding"/>
    <property type="match status" value="1"/>
</dbReference>
<feature type="domain" description="4Fe-4S Mo/W bis-MGD-type" evidence="6">
    <location>
        <begin position="8"/>
        <end position="65"/>
    </location>
</feature>
<dbReference type="Gene3D" id="3.40.228.10">
    <property type="entry name" value="Dimethylsulfoxide Reductase, domain 2"/>
    <property type="match status" value="1"/>
</dbReference>
<evidence type="ECO:0000256" key="4">
    <source>
        <dbReference type="ARBA" id="ARBA00023004"/>
    </source>
</evidence>
<dbReference type="Gene3D" id="2.40.40.20">
    <property type="match status" value="1"/>
</dbReference>
<accession>A0A7X6LW16</accession>
<keyword evidence="2" id="KW-0479">Metal-binding</keyword>
<evidence type="ECO:0000256" key="2">
    <source>
        <dbReference type="ARBA" id="ARBA00022723"/>
    </source>
</evidence>
<protein>
    <submittedName>
        <fullName evidence="7">Molybdopterin-dependent oxidoreductase</fullName>
    </submittedName>
</protein>
<dbReference type="SUPFAM" id="SSF53706">
    <property type="entry name" value="Formate dehydrogenase/DMSO reductase, domains 1-3"/>
    <property type="match status" value="1"/>
</dbReference>
<dbReference type="InterPro" id="IPR050123">
    <property type="entry name" value="Prok_molybdopt-oxidoreductase"/>
</dbReference>
<dbReference type="SMART" id="SM00926">
    <property type="entry name" value="Molybdop_Fe4S4"/>
    <property type="match status" value="1"/>
</dbReference>
<dbReference type="GO" id="GO:0016491">
    <property type="term" value="F:oxidoreductase activity"/>
    <property type="evidence" value="ECO:0007669"/>
    <property type="project" value="UniProtKB-KW"/>
</dbReference>
<proteinExistence type="predicted"/>
<dbReference type="GO" id="GO:0043546">
    <property type="term" value="F:molybdopterin cofactor binding"/>
    <property type="evidence" value="ECO:0007669"/>
    <property type="project" value="InterPro"/>
</dbReference>
<dbReference type="InterPro" id="IPR006963">
    <property type="entry name" value="Mopterin_OxRdtase_4Fe-4S_dom"/>
</dbReference>
<dbReference type="SUPFAM" id="SSF50692">
    <property type="entry name" value="ADC-like"/>
    <property type="match status" value="1"/>
</dbReference>
<dbReference type="GO" id="GO:0046872">
    <property type="term" value="F:metal ion binding"/>
    <property type="evidence" value="ECO:0007669"/>
    <property type="project" value="UniProtKB-KW"/>
</dbReference>
<dbReference type="GO" id="GO:0016020">
    <property type="term" value="C:membrane"/>
    <property type="evidence" value="ECO:0007669"/>
    <property type="project" value="TreeGrafter"/>
</dbReference>
<keyword evidence="4" id="KW-0408">Iron</keyword>
<evidence type="ECO:0000256" key="5">
    <source>
        <dbReference type="ARBA" id="ARBA00023014"/>
    </source>
</evidence>
<dbReference type="Pfam" id="PF04879">
    <property type="entry name" value="Molybdop_Fe4S4"/>
    <property type="match status" value="1"/>
</dbReference>
<name>A0A7X6LW16_9NOCA</name>
<sequence>MTGVTADTRTRYRTCPLCEAVCGLEITLDADDRVTRVRGDRQDPFSRGFICPKGASLGVLDADPDRLTEPMIRDRATDTWRSVGWTEAFDLIAERAPAILDEYGRQAAALYLGNPNAHTVAGALYVPALIRALSTRNLFSASTADQMPKQVSSGLMFGDPLTVAVPDLDRTDYLLMLGANPLESNGSLCTAPDFPGRLKALRARGGRLVVVDPRRTRTADLADEHLFIRPGSDAYLLFGIVHTLFAEDLVDIRVEVEGVEQIRSAAIPFTAEAVQARTGVPAETVVRLARELAAAPTAAVYARIGTCTAEFGTLTQWLVDVINVLTGNLDRPGGAMFATAAALGIVRSRPFRLGRWTSRVRELPETMGEFPVATLADEILTPGAGQVRMLVTVAGNPVLSAPAGARLGEALAGLDFMVSVDRYRNETTRHADVILPPPSTMQAPHYDFALLQFAVHNYARYSPPLVPLPADRPAEPEILARLALALSGQAGEPGRDPVAAVDELIIAGTLHKAGLGERRAELIGANSTEQRIDMMLRLGPYGEWNPERRAVPIAPEGLNLRVLLDNPHGIDLGALQPRLPGVLRTASGRVELAPQPLLDDTTRLVAGLRAAQPDLVLIGRRQLRSNNSWMHNVPNLVGGSNTCTLHIHPDDVARLGLGESAAIESASGKLTVPVEPNDRIMPGVVSLPHGWGHADSTQSVARAHAGVNANALTDDSRIDAVSGNAVFNGVPVRVTPI</sequence>
<dbReference type="PROSITE" id="PS51669">
    <property type="entry name" value="4FE4S_MOW_BIS_MGD"/>
    <property type="match status" value="1"/>
</dbReference>
<dbReference type="Gene3D" id="2.20.25.90">
    <property type="entry name" value="ADC-like domains"/>
    <property type="match status" value="1"/>
</dbReference>
<dbReference type="PANTHER" id="PTHR43105:SF9">
    <property type="entry name" value="NADPH-FE(3+) OXIDOREDUCTASE SUBUNIT ALPHA"/>
    <property type="match status" value="1"/>
</dbReference>
<reference evidence="7 8" key="1">
    <citation type="submission" date="2020-04" db="EMBL/GenBank/DDBJ databases">
        <title>MicrobeNet Type strains.</title>
        <authorList>
            <person name="Nicholson A.C."/>
        </authorList>
    </citation>
    <scope>NUCLEOTIDE SEQUENCE [LARGE SCALE GENOMIC DNA]</scope>
    <source>
        <strain evidence="7 8">DSM 44445</strain>
    </source>
</reference>
<dbReference type="Gene3D" id="3.40.50.740">
    <property type="match status" value="1"/>
</dbReference>
<gene>
    <name evidence="7" type="ORF">HGA07_08180</name>
</gene>
<evidence type="ECO:0000256" key="3">
    <source>
        <dbReference type="ARBA" id="ARBA00023002"/>
    </source>
</evidence>
<keyword evidence="8" id="KW-1185">Reference proteome</keyword>
<dbReference type="PANTHER" id="PTHR43105">
    <property type="entry name" value="RESPIRATORY NITRATE REDUCTASE"/>
    <property type="match status" value="1"/>
</dbReference>
<dbReference type="Pfam" id="PF00384">
    <property type="entry name" value="Molybdopterin"/>
    <property type="match status" value="1"/>
</dbReference>
<dbReference type="GO" id="GO:0051539">
    <property type="term" value="F:4 iron, 4 sulfur cluster binding"/>
    <property type="evidence" value="ECO:0007669"/>
    <property type="project" value="UniProtKB-KW"/>
</dbReference>